<evidence type="ECO:0000256" key="1">
    <source>
        <dbReference type="SAM" id="MobiDB-lite"/>
    </source>
</evidence>
<proteinExistence type="predicted"/>
<feature type="region of interest" description="Disordered" evidence="1">
    <location>
        <begin position="54"/>
        <end position="77"/>
    </location>
</feature>
<dbReference type="STRING" id="5098.A0A507QQB9"/>
<name>A0A507QQB9_MONPU</name>
<protein>
    <submittedName>
        <fullName evidence="2">Uncharacterized protein</fullName>
    </submittedName>
</protein>
<dbReference type="AlphaFoldDB" id="A0A507QQB9"/>
<dbReference type="OrthoDB" id="5412936at2759"/>
<evidence type="ECO:0000313" key="3">
    <source>
        <dbReference type="Proteomes" id="UP000319663"/>
    </source>
</evidence>
<keyword evidence="3" id="KW-1185">Reference proteome</keyword>
<dbReference type="Proteomes" id="UP000319663">
    <property type="component" value="Unassembled WGS sequence"/>
</dbReference>
<gene>
    <name evidence="2" type="ORF">MPDQ_002064</name>
</gene>
<sequence>MEDSESSIDYRSRFFLEDHISLANIADASFGGPPVPYHDDQSNTHVRFDDTTLDDNLARSGTRSQMPPKRRLGERKVRTAQKASNLLQDAMSVASMEGPSGLISVKRRQWQAYSATTRPSSHLSNHQWTENLGDPYYNLRNSPDALIREYYFEQQTQISRPGPQNVGHEKFERHAHFLSNRVHTEAHPEPPGIVLFYTFRSDIHKDIQIPLKPGDPVYFQPFLIERLDPDRYARRALFTDPASHLLVGLKATKGGKDWQA</sequence>
<dbReference type="EMBL" id="VIFY01000160">
    <property type="protein sequence ID" value="TQB69302.1"/>
    <property type="molecule type" value="Genomic_DNA"/>
</dbReference>
<comment type="caution">
    <text evidence="2">The sequence shown here is derived from an EMBL/GenBank/DDBJ whole genome shotgun (WGS) entry which is preliminary data.</text>
</comment>
<evidence type="ECO:0000313" key="2">
    <source>
        <dbReference type="EMBL" id="TQB69302.1"/>
    </source>
</evidence>
<reference evidence="2 3" key="1">
    <citation type="submission" date="2019-06" db="EMBL/GenBank/DDBJ databases">
        <title>Wine fermentation using esterase from Monascus purpureus.</title>
        <authorList>
            <person name="Geng C."/>
            <person name="Zhang Y."/>
        </authorList>
    </citation>
    <scope>NUCLEOTIDE SEQUENCE [LARGE SCALE GENOMIC DNA]</scope>
    <source>
        <strain evidence="2">HQ1</strain>
    </source>
</reference>
<organism evidence="2 3">
    <name type="scientific">Monascus purpureus</name>
    <name type="common">Red mold</name>
    <name type="synonym">Monascus anka</name>
    <dbReference type="NCBI Taxonomy" id="5098"/>
    <lineage>
        <taxon>Eukaryota</taxon>
        <taxon>Fungi</taxon>
        <taxon>Dikarya</taxon>
        <taxon>Ascomycota</taxon>
        <taxon>Pezizomycotina</taxon>
        <taxon>Eurotiomycetes</taxon>
        <taxon>Eurotiomycetidae</taxon>
        <taxon>Eurotiales</taxon>
        <taxon>Aspergillaceae</taxon>
        <taxon>Monascus</taxon>
    </lineage>
</organism>
<accession>A0A507QQB9</accession>